<dbReference type="EMBL" id="JALBCA010000079">
    <property type="protein sequence ID" value="KAI2384063.1"/>
    <property type="molecule type" value="Genomic_DNA"/>
</dbReference>
<proteinExistence type="predicted"/>
<protein>
    <submittedName>
        <fullName evidence="1">Uncharacterized protein</fullName>
    </submittedName>
</protein>
<organism evidence="1">
    <name type="scientific">Ophidiomyces ophidiicola</name>
    <dbReference type="NCBI Taxonomy" id="1387563"/>
    <lineage>
        <taxon>Eukaryota</taxon>
        <taxon>Fungi</taxon>
        <taxon>Dikarya</taxon>
        <taxon>Ascomycota</taxon>
        <taxon>Pezizomycotina</taxon>
        <taxon>Eurotiomycetes</taxon>
        <taxon>Eurotiomycetidae</taxon>
        <taxon>Onygenales</taxon>
        <taxon>Onygenaceae</taxon>
        <taxon>Ophidiomyces</taxon>
    </lineage>
</organism>
<accession>A0ACB8USG6</accession>
<gene>
    <name evidence="1" type="ORF">LOY88_004853</name>
</gene>
<comment type="caution">
    <text evidence="1">The sequence shown here is derived from an EMBL/GenBank/DDBJ whole genome shotgun (WGS) entry which is preliminary data.</text>
</comment>
<reference evidence="1" key="1">
    <citation type="journal article" date="2022" name="bioRxiv">
        <title>Population genetic analysis of Ophidiomyces ophidiicola, the causative agent of snake fungal disease, indicates recent introductions to the USA.</title>
        <authorList>
            <person name="Ladner J.T."/>
            <person name="Palmer J.M."/>
            <person name="Ettinger C.L."/>
            <person name="Stajich J.E."/>
            <person name="Farrell T.M."/>
            <person name="Glorioso B.M."/>
            <person name="Lawson B."/>
            <person name="Price S.J."/>
            <person name="Stengle A.G."/>
            <person name="Grear D.A."/>
            <person name="Lorch J.M."/>
        </authorList>
    </citation>
    <scope>NUCLEOTIDE SEQUENCE</scope>
    <source>
        <strain evidence="1">NWHC 24266-5</strain>
    </source>
</reference>
<sequence>MPGIYSYLCTLALASSLVNAKTINVKVANGGLNYDPDTIRAEVGDEVAFLFTTGTHDVTLGQFDKPCQFAPDAFWSGQINIPANTRANATFTIPIMDRNTKWIYCSVGRHCQRGMVGVINPPSGGNQNIGAFKNAAKEAPESNHPTAINGGSINIGGDIQIPGFPGNPSTSSTPSGTSSQTSSTSQPTGSETTSATVTRRPSSSATGSATASGSSTPSPTSNAAVSTYSQGVLNAVLAIVAVGGTWCGLM</sequence>
<name>A0ACB8USG6_9EURO</name>
<evidence type="ECO:0000313" key="1">
    <source>
        <dbReference type="EMBL" id="KAI2384063.1"/>
    </source>
</evidence>